<dbReference type="PANTHER" id="PTHR21292:SF1">
    <property type="entry name" value="EXOCYST COMPLEX COMPONENT 3"/>
    <property type="match status" value="1"/>
</dbReference>
<accession>A0A6A7C4J0</accession>
<dbReference type="GO" id="GO:0000145">
    <property type="term" value="C:exocyst"/>
    <property type="evidence" value="ECO:0007669"/>
    <property type="project" value="InterPro"/>
</dbReference>
<dbReference type="InterPro" id="IPR010326">
    <property type="entry name" value="EXOC3/Sec6"/>
</dbReference>
<feature type="compositionally biased region" description="Polar residues" evidence="4">
    <location>
        <begin position="1"/>
        <end position="17"/>
    </location>
</feature>
<evidence type="ECO:0000256" key="3">
    <source>
        <dbReference type="ARBA" id="ARBA00022483"/>
    </source>
</evidence>
<dbReference type="EMBL" id="MU005965">
    <property type="protein sequence ID" value="KAF2862506.1"/>
    <property type="molecule type" value="Genomic_DNA"/>
</dbReference>
<keyword evidence="2" id="KW-0813">Transport</keyword>
<dbReference type="GO" id="GO:0051601">
    <property type="term" value="P:exocyst localization"/>
    <property type="evidence" value="ECO:0007669"/>
    <property type="project" value="TreeGrafter"/>
</dbReference>
<keyword evidence="3" id="KW-0268">Exocytosis</keyword>
<evidence type="ECO:0000313" key="5">
    <source>
        <dbReference type="EMBL" id="KAF2862506.1"/>
    </source>
</evidence>
<evidence type="ECO:0000256" key="1">
    <source>
        <dbReference type="ARBA" id="ARBA00009447"/>
    </source>
</evidence>
<evidence type="ECO:0000256" key="2">
    <source>
        <dbReference type="ARBA" id="ARBA00022448"/>
    </source>
</evidence>
<evidence type="ECO:0000256" key="4">
    <source>
        <dbReference type="SAM" id="MobiDB-lite"/>
    </source>
</evidence>
<dbReference type="Gene3D" id="1.10.357.50">
    <property type="match status" value="1"/>
</dbReference>
<reference evidence="5" key="1">
    <citation type="journal article" date="2020" name="Stud. Mycol.">
        <title>101 Dothideomycetes genomes: a test case for predicting lifestyles and emergence of pathogens.</title>
        <authorList>
            <person name="Haridas S."/>
            <person name="Albert R."/>
            <person name="Binder M."/>
            <person name="Bloem J."/>
            <person name="Labutti K."/>
            <person name="Salamov A."/>
            <person name="Andreopoulos B."/>
            <person name="Baker S."/>
            <person name="Barry K."/>
            <person name="Bills G."/>
            <person name="Bluhm B."/>
            <person name="Cannon C."/>
            <person name="Castanera R."/>
            <person name="Culley D."/>
            <person name="Daum C."/>
            <person name="Ezra D."/>
            <person name="Gonzalez J."/>
            <person name="Henrissat B."/>
            <person name="Kuo A."/>
            <person name="Liang C."/>
            <person name="Lipzen A."/>
            <person name="Lutzoni F."/>
            <person name="Magnuson J."/>
            <person name="Mondo S."/>
            <person name="Nolan M."/>
            <person name="Ohm R."/>
            <person name="Pangilinan J."/>
            <person name="Park H.-J."/>
            <person name="Ramirez L."/>
            <person name="Alfaro M."/>
            <person name="Sun H."/>
            <person name="Tritt A."/>
            <person name="Yoshinaga Y."/>
            <person name="Zwiers L.-H."/>
            <person name="Turgeon B."/>
            <person name="Goodwin S."/>
            <person name="Spatafora J."/>
            <person name="Crous P."/>
            <person name="Grigoriev I."/>
        </authorList>
    </citation>
    <scope>NUCLEOTIDE SEQUENCE</scope>
    <source>
        <strain evidence="5">CBS 480.64</strain>
    </source>
</reference>
<protein>
    <submittedName>
        <fullName evidence="5">Exocyst complex component Sec6</fullName>
    </submittedName>
</protein>
<dbReference type="Pfam" id="PF06046">
    <property type="entry name" value="Sec6"/>
    <property type="match status" value="1"/>
</dbReference>
<proteinExistence type="inferred from homology"/>
<organism evidence="5 6">
    <name type="scientific">Piedraia hortae CBS 480.64</name>
    <dbReference type="NCBI Taxonomy" id="1314780"/>
    <lineage>
        <taxon>Eukaryota</taxon>
        <taxon>Fungi</taxon>
        <taxon>Dikarya</taxon>
        <taxon>Ascomycota</taxon>
        <taxon>Pezizomycotina</taxon>
        <taxon>Dothideomycetes</taxon>
        <taxon>Dothideomycetidae</taxon>
        <taxon>Capnodiales</taxon>
        <taxon>Piedraiaceae</taxon>
        <taxon>Piedraia</taxon>
    </lineage>
</organism>
<dbReference type="Proteomes" id="UP000799421">
    <property type="component" value="Unassembled WGS sequence"/>
</dbReference>
<evidence type="ECO:0000313" key="6">
    <source>
        <dbReference type="Proteomes" id="UP000799421"/>
    </source>
</evidence>
<keyword evidence="6" id="KW-1185">Reference proteome</keyword>
<dbReference type="GO" id="GO:0006887">
    <property type="term" value="P:exocytosis"/>
    <property type="evidence" value="ECO:0007669"/>
    <property type="project" value="UniProtKB-KW"/>
</dbReference>
<comment type="similarity">
    <text evidence="1">Belongs to the SEC6 family.</text>
</comment>
<sequence length="793" mass="90700">MHSAAQSAGTGRRNASANPMDGHDDPYARVAELLKHPDDLDAISGIKNELARNKAAIDGQLKIGLQEHMAVTQKAIGGITDGQAIVSAIKEEMMQIDRLCTEAQGMIRDFAGINKLSLMQRNFAAVKGMKEAVESFGLRLVELQQLLAEDDEDMDDQPNLLAIHEGISSLRDMRDQALDQVQSSAAGSDGESGLELIENLPLKCAEGATLRDLFGKLDEVGAWFDSHVDDACSRLPELVDMEKKGLVVRLGLVIEKEEQKDRQTKAVREAQKEFQDIASRFKTANAGQREVREYKKKLLDHIQEETKKKFDQVRQSFIETPEKLDKSTRWFFLELNIVKLGMRPLLPKKWKIFSTYMHIYHQQMHDFLVSQLEDVNISPVHMLAILDWVPKYYSKLKRLGVKDPEVKLLPHVIDEREADLIREYRGLITSKVEEWMERMAQRDTKEFEAREDVLDVGGDGCLHTKSLGDMWTMHREQLSVAEQSGRPDVIEGVVDAMMQSLRTRQQMWQRLVDNESLKYGSESSDLEGLPAYQDWLIAIANDQITNIDDSSETGQVSYLTRFKRDYEPLVSPSYPISSESEHESLMNGYIDLASHCLRLFAELLFKTDFRSITKTFFTSAWYTETTMSLIVTTFEDYLMGENNIMQVLHPSLQEIIIVELSDALLIAYLESVKNKSAKFRRNTDPFTAKIREDLMTVFNFFENFPYALDQVKERWRVVNAFVDLIVADKTDGEVVEAFKRFRLQYWDVQFSWIETVLRARDDYERSLLSQVKNAAAAITVERGLDTIMSRVKV</sequence>
<gene>
    <name evidence="5" type="ORF">K470DRAFT_228099</name>
</gene>
<feature type="region of interest" description="Disordered" evidence="4">
    <location>
        <begin position="1"/>
        <end position="25"/>
    </location>
</feature>
<dbReference type="PANTHER" id="PTHR21292">
    <property type="entry name" value="EXOCYST COMPLEX COMPONENT SEC6-RELATED"/>
    <property type="match status" value="1"/>
</dbReference>
<dbReference type="GO" id="GO:0000149">
    <property type="term" value="F:SNARE binding"/>
    <property type="evidence" value="ECO:0007669"/>
    <property type="project" value="TreeGrafter"/>
</dbReference>
<dbReference type="AlphaFoldDB" id="A0A6A7C4J0"/>
<dbReference type="Gene3D" id="1.10.357.70">
    <property type="entry name" value="Exocyst complex component Sec6, C-terminal domain"/>
    <property type="match status" value="1"/>
</dbReference>
<dbReference type="InterPro" id="IPR042532">
    <property type="entry name" value="EXOC3/Sec6_C"/>
</dbReference>
<dbReference type="OrthoDB" id="190098at2759"/>
<name>A0A6A7C4J0_9PEZI</name>